<keyword evidence="2" id="KW-0812">Transmembrane</keyword>
<accession>A0A0M6ZSF3</accession>
<keyword evidence="2" id="KW-0472">Membrane</keyword>
<evidence type="ECO:0000259" key="3">
    <source>
        <dbReference type="PROSITE" id="PS50914"/>
    </source>
</evidence>
<dbReference type="PANTHER" id="PTHR30332">
    <property type="entry name" value="PROBABLE GENERAL SECRETION PATHWAY PROTEIN D"/>
    <property type="match status" value="1"/>
</dbReference>
<dbReference type="GO" id="GO:0015627">
    <property type="term" value="C:type II protein secretion system complex"/>
    <property type="evidence" value="ECO:0007669"/>
    <property type="project" value="TreeGrafter"/>
</dbReference>
<dbReference type="GO" id="GO:0009306">
    <property type="term" value="P:protein secretion"/>
    <property type="evidence" value="ECO:0007669"/>
    <property type="project" value="InterPro"/>
</dbReference>
<dbReference type="RefSeq" id="WP_144432027.1">
    <property type="nucleotide sequence ID" value="NZ_CXWD01000002.1"/>
</dbReference>
<organism evidence="4 5">
    <name type="scientific">Roseibium alexandrii</name>
    <dbReference type="NCBI Taxonomy" id="388408"/>
    <lineage>
        <taxon>Bacteria</taxon>
        <taxon>Pseudomonadati</taxon>
        <taxon>Pseudomonadota</taxon>
        <taxon>Alphaproteobacteria</taxon>
        <taxon>Hyphomicrobiales</taxon>
        <taxon>Stappiaceae</taxon>
        <taxon>Roseibium</taxon>
    </lineage>
</organism>
<protein>
    <submittedName>
        <fullName evidence="4">Type IV pilus biogenesis and competence protein PilQ</fullName>
    </submittedName>
</protein>
<dbReference type="InterPro" id="IPR032789">
    <property type="entry name" value="T2SS-T3SS_pil_N"/>
</dbReference>
<gene>
    <name evidence="4" type="primary">pilQ</name>
    <name evidence="4" type="ORF">LAX5112_00541</name>
</gene>
<sequence>MKNNTEHSVHVDRKSIRRSGLRFCAFAAVMGFVSFMAPASWSQEAFPSQIHVAAGERATDRILNVGIGRSVVINLAEDAADVLVSNPQIADAVLRTPRRIFVLGNTAGQARLVLFGRSGRELASFDIRVEKDTSDITRIIRRLIPGTSVQAESINGKVVLSGTAKSTLEAQQAADIAAKFQGDETGSAIVNLIAVSGSDQVHLKVTVAEVERSIIKQLGVSFQANLGAGNFFPFGSNFPNFNVNPSIVNQATGGVTFSSGTSSLTAQVEALQRDGVIRTLAEPTLTATSGENASFLAGGEFPIPIAQEDNQISVEFKKFGVGLDFTPIVLTGGRISLRVKTEVSELSNEGAVSAGGITISALKVRRAESTMELPSGGTLVMAGLLEESYQQAVEGVPGLMQIPVLGALFKSRDFLKQQTELAVFVTPYVVKPVAAQKMVRPDKNLFAPSDAEAIFLNRLNKIFNPAGEQAQGTYHGQVGFIYK</sequence>
<dbReference type="InterPro" id="IPR001775">
    <property type="entry name" value="GspD/PilQ"/>
</dbReference>
<dbReference type="Proteomes" id="UP000053235">
    <property type="component" value="Unassembled WGS sequence"/>
</dbReference>
<keyword evidence="2" id="KW-1133">Transmembrane helix</keyword>
<evidence type="ECO:0000256" key="2">
    <source>
        <dbReference type="SAM" id="Phobius"/>
    </source>
</evidence>
<dbReference type="InterPro" id="IPR050810">
    <property type="entry name" value="Bact_Secretion_Sys_Channel"/>
</dbReference>
<dbReference type="PANTHER" id="PTHR30332:SF17">
    <property type="entry name" value="TYPE IV PILIATION SYSTEM PROTEIN DR_0774-RELATED"/>
    <property type="match status" value="1"/>
</dbReference>
<feature type="transmembrane region" description="Helical" evidence="2">
    <location>
        <begin position="21"/>
        <end position="41"/>
    </location>
</feature>
<reference evidence="5" key="1">
    <citation type="submission" date="2015-07" db="EMBL/GenBank/DDBJ databases">
        <authorList>
            <person name="Rodrigo-Torres Lidia"/>
            <person name="Arahal R.David."/>
        </authorList>
    </citation>
    <scope>NUCLEOTIDE SEQUENCE [LARGE SCALE GENOMIC DNA]</scope>
    <source>
        <strain evidence="5">CECT 5112</strain>
    </source>
</reference>
<dbReference type="OrthoDB" id="9775455at2"/>
<dbReference type="Pfam" id="PF04972">
    <property type="entry name" value="BON"/>
    <property type="match status" value="1"/>
</dbReference>
<evidence type="ECO:0000256" key="1">
    <source>
        <dbReference type="RuleBase" id="RU004003"/>
    </source>
</evidence>
<evidence type="ECO:0000313" key="5">
    <source>
        <dbReference type="Proteomes" id="UP000053235"/>
    </source>
</evidence>
<dbReference type="Pfam" id="PF13629">
    <property type="entry name" value="T2SS-T3SS_pil_N"/>
    <property type="match status" value="1"/>
</dbReference>
<evidence type="ECO:0000313" key="4">
    <source>
        <dbReference type="EMBL" id="CTQ65192.1"/>
    </source>
</evidence>
<dbReference type="PRINTS" id="PR00811">
    <property type="entry name" value="BCTERIALGSPD"/>
</dbReference>
<comment type="similarity">
    <text evidence="1">Belongs to the bacterial secretin family.</text>
</comment>
<feature type="domain" description="BON" evidence="3">
    <location>
        <begin position="125"/>
        <end position="197"/>
    </location>
</feature>
<dbReference type="AlphaFoldDB" id="A0A0M6ZSF3"/>
<name>A0A0M6ZSF3_9HYPH</name>
<dbReference type="Pfam" id="PF00263">
    <property type="entry name" value="Secretin"/>
    <property type="match status" value="1"/>
</dbReference>
<dbReference type="PROSITE" id="PS50914">
    <property type="entry name" value="BON"/>
    <property type="match status" value="1"/>
</dbReference>
<proteinExistence type="inferred from homology"/>
<dbReference type="InterPro" id="IPR007055">
    <property type="entry name" value="BON_dom"/>
</dbReference>
<dbReference type="InterPro" id="IPR004846">
    <property type="entry name" value="T2SS/T3SS_dom"/>
</dbReference>
<dbReference type="STRING" id="388408.LAX5112_00541"/>
<dbReference type="EMBL" id="CXWD01000002">
    <property type="protein sequence ID" value="CTQ65192.1"/>
    <property type="molecule type" value="Genomic_DNA"/>
</dbReference>
<keyword evidence="5" id="KW-1185">Reference proteome</keyword>